<dbReference type="RefSeq" id="WP_373635385.1">
    <property type="nucleotide sequence ID" value="NZ_CP151767.2"/>
</dbReference>
<gene>
    <name evidence="2" type="ORF">AABB31_22895</name>
</gene>
<name>A0ABZ3JBW3_9RHOB</name>
<accession>A0ABZ3JBW3</accession>
<protein>
    <recommendedName>
        <fullName evidence="4">PLD phosphodiesterase domain-containing protein</fullName>
    </recommendedName>
</protein>
<evidence type="ECO:0000313" key="2">
    <source>
        <dbReference type="EMBL" id="XFU26601.1"/>
    </source>
</evidence>
<reference evidence="2 3" key="2">
    <citation type="submission" date="2024-08" db="EMBL/GenBank/DDBJ databases">
        <title>Phylogenomic analyses of a clade within the roseobacter group suggest taxonomic reassignments of species of the genera Aestuariivita, Citreicella, Loktanella, Nautella, Pelagibaca, Ruegeria, Thalassobius, Thiobacimonas and Tropicibacter, and the proposal o.</title>
        <authorList>
            <person name="Jeon C.O."/>
        </authorList>
    </citation>
    <scope>NUCLEOTIDE SEQUENCE [LARGE SCALE GENOMIC DNA]</scope>
    <source>
        <strain evidence="2 3">SS1-5</strain>
    </source>
</reference>
<keyword evidence="3" id="KW-1185">Reference proteome</keyword>
<dbReference type="EMBL" id="CP151767">
    <property type="protein sequence ID" value="XFU26601.1"/>
    <property type="molecule type" value="Genomic_DNA"/>
</dbReference>
<dbReference type="SUPFAM" id="SSF56024">
    <property type="entry name" value="Phospholipase D/nuclease"/>
    <property type="match status" value="1"/>
</dbReference>
<evidence type="ECO:0000313" key="3">
    <source>
        <dbReference type="Proteomes" id="UP001470809"/>
    </source>
</evidence>
<evidence type="ECO:0008006" key="4">
    <source>
        <dbReference type="Google" id="ProtNLM"/>
    </source>
</evidence>
<proteinExistence type="predicted"/>
<organism evidence="2 3">
    <name type="scientific">Yoonia rhodophyticola</name>
    <dbReference type="NCBI Taxonomy" id="3137370"/>
    <lineage>
        <taxon>Bacteria</taxon>
        <taxon>Pseudomonadati</taxon>
        <taxon>Pseudomonadota</taxon>
        <taxon>Alphaproteobacteria</taxon>
        <taxon>Rhodobacterales</taxon>
        <taxon>Paracoccaceae</taxon>
        <taxon>Yoonia</taxon>
    </lineage>
</organism>
<feature type="region of interest" description="Disordered" evidence="1">
    <location>
        <begin position="236"/>
        <end position="279"/>
    </location>
</feature>
<sequence>MVTIARLTQNTARDRLNADGAAAMGLAAPLLSPIWTTPANAPAATDFDAARLILSDLPLLVPFQGILETIDMARDVFDVDGAPPSGAITRIRLHPQAAARLMTLARHRYAGAGAPLHHPVPVQVVLRGAVGAPLAPQWWEPGDNLGLTGDVSFHDARGLIICPLASAAMFADLLAAYPALRRLSPDVTNQSAAADDAGGVATIAALDGPAPATTIHVVNPHGGLFVPAMEDRTLTRRSGSTVTETLTPSGLMDLPADQSLQGSDADQAAEDAANADDAHDFDTGARLRWGWAHEGRLGRAALTAPPLAAGTLSRQFLRLMMVDLTWHLLGNRTAASHQNIPPDDGLIPTAYQPKVRPDVPITYLPDGMATLAAAGAAITNFQAADPGSHVILAVSPVIEPGLVTPPAPDAAGRWPIWPPGGMAGFANAAQSPANGLTAAFASDNDVVLTIAADAVPADAHVRVYPRQFMLIEAIGAAPSFLRGNGGAGIAAAGQPLDILLADPLGLGAGAPPSPARVTVDIVVTPRMGTRRLFSNIVVEITGNGAVAPVDPFATGVNIVDALQGFAGSIAPTPLFGLENLTPPPTPPVTIPEILQSYISESQPRQGPRLPTQARFETLIVTGIDSGNADGTLDWDATVTGGRWAGETRSVLHRDGNPGNPAASDVHAPGVRVRGDLGLDVARHAARRAQPILPIAETAPGWIVFQGGNNFNRPSVLPAGADTSPDAGAGALLKTVAAICETPELGVTSFPVTTEPVIAQDAYNALLQAIATAFGLANPPALGFEGQNEDRLGSEIVKEIYTARHGARDALWALRRAIGEAREFIYIESPQFARTAIPESMGADPPDHAIDLVAVLAARMNDMPSLRVAICLPRASDFAPSYRGWVRQAIEARTEAVNILTAVDRDRVAVFHPKGFPGRAAHLRTTSVIVDDCWALVGTSHFRRRGMTFDGAADIVSIPYDLADARSQNLATYRQALMAQKLGLDQTRAADRMTAQWARLWDMRAAFTTIKDLLDQGGAGVIAPLWAGPTDTAVEAATANMADPDGSDGSTFETVFPALIGELGD</sequence>
<evidence type="ECO:0000256" key="1">
    <source>
        <dbReference type="SAM" id="MobiDB-lite"/>
    </source>
</evidence>
<feature type="compositionally biased region" description="Polar residues" evidence="1">
    <location>
        <begin position="236"/>
        <end position="248"/>
    </location>
</feature>
<reference evidence="3" key="1">
    <citation type="submission" date="2024-04" db="EMBL/GenBank/DDBJ databases">
        <title>Phylogenomic analyses of a clade within the roseobacter group suggest taxonomic reassignments of species of the genera Aestuariivita, Citreicella, Loktanella, Nautella, Pelagibaca, Ruegeria, Thalassobius, Thiobacimonas and Tropicibacter, and the proposal o.</title>
        <authorList>
            <person name="Jeon C.O."/>
        </authorList>
    </citation>
    <scope>NUCLEOTIDE SEQUENCE [LARGE SCALE GENOMIC DNA]</scope>
    <source>
        <strain evidence="3">SS1-5</strain>
    </source>
</reference>
<dbReference type="Proteomes" id="UP001470809">
    <property type="component" value="Chromosome"/>
</dbReference>